<dbReference type="EMBL" id="HG681341">
    <property type="protein sequence ID" value="CDJ28380.1"/>
    <property type="molecule type" value="Genomic_DNA"/>
</dbReference>
<evidence type="ECO:0000313" key="10">
    <source>
        <dbReference type="EMBL" id="CDJ28380.1"/>
    </source>
</evidence>
<feature type="compositionally biased region" description="Polar residues" evidence="9">
    <location>
        <begin position="737"/>
        <end position="750"/>
    </location>
</feature>
<name>U6JSG0_9EIME</name>
<dbReference type="GO" id="GO:0031514">
    <property type="term" value="C:motile cilium"/>
    <property type="evidence" value="ECO:0007669"/>
    <property type="project" value="UniProtKB-SubCell"/>
</dbReference>
<feature type="region of interest" description="Disordered" evidence="9">
    <location>
        <begin position="878"/>
        <end position="919"/>
    </location>
</feature>
<accession>U6JSG0</accession>
<feature type="compositionally biased region" description="Polar residues" evidence="9">
    <location>
        <begin position="885"/>
        <end position="899"/>
    </location>
</feature>
<evidence type="ECO:0000256" key="5">
    <source>
        <dbReference type="ARBA" id="ARBA00022846"/>
    </source>
</evidence>
<protein>
    <recommendedName>
        <fullName evidence="12">MORN repeat-containing protein</fullName>
    </recommendedName>
</protein>
<reference evidence="10" key="2">
    <citation type="submission" date="2013-10" db="EMBL/GenBank/DDBJ databases">
        <authorList>
            <person name="Aslett M."/>
        </authorList>
    </citation>
    <scope>NUCLEOTIDE SEQUENCE [LARGE SCALE GENOMIC DNA]</scope>
    <source>
        <strain evidence="10">Houghton</strain>
    </source>
</reference>
<dbReference type="SUPFAM" id="SSF82185">
    <property type="entry name" value="Histone H3 K4-specific methyltransferase SET7/9 N-terminal domain"/>
    <property type="match status" value="2"/>
</dbReference>
<evidence type="ECO:0000256" key="9">
    <source>
        <dbReference type="SAM" id="MobiDB-lite"/>
    </source>
</evidence>
<dbReference type="Proteomes" id="UP000030744">
    <property type="component" value="Unassembled WGS sequence"/>
</dbReference>
<evidence type="ECO:0000256" key="4">
    <source>
        <dbReference type="ARBA" id="ARBA00022737"/>
    </source>
</evidence>
<organism evidence="10 11">
    <name type="scientific">Eimeria mitis</name>
    <dbReference type="NCBI Taxonomy" id="44415"/>
    <lineage>
        <taxon>Eukaryota</taxon>
        <taxon>Sar</taxon>
        <taxon>Alveolata</taxon>
        <taxon>Apicomplexa</taxon>
        <taxon>Conoidasida</taxon>
        <taxon>Coccidia</taxon>
        <taxon>Eucoccidiorida</taxon>
        <taxon>Eimeriorina</taxon>
        <taxon>Eimeriidae</taxon>
        <taxon>Eimeria</taxon>
    </lineage>
</organism>
<feature type="region of interest" description="Disordered" evidence="9">
    <location>
        <begin position="1"/>
        <end position="37"/>
    </location>
</feature>
<feature type="compositionally biased region" description="Low complexity" evidence="9">
    <location>
        <begin position="487"/>
        <end position="504"/>
    </location>
</feature>
<feature type="compositionally biased region" description="Polar residues" evidence="9">
    <location>
        <begin position="669"/>
        <end position="684"/>
    </location>
</feature>
<comment type="subcellular location">
    <subcellularLocation>
        <location evidence="1">Cell projection</location>
        <location evidence="1">Cilium</location>
        <location evidence="1">Flagellum</location>
    </subcellularLocation>
    <subcellularLocation>
        <location evidence="2">Cytoplasm</location>
        <location evidence="2">Cytoskeleton</location>
        <location evidence="2">Cilium axoneme</location>
    </subcellularLocation>
</comment>
<dbReference type="VEuPathDB" id="ToxoDB:EMH_0040340"/>
<feature type="compositionally biased region" description="Low complexity" evidence="9">
    <location>
        <begin position="15"/>
        <end position="35"/>
    </location>
</feature>
<evidence type="ECO:0000256" key="7">
    <source>
        <dbReference type="ARBA" id="ARBA00023212"/>
    </source>
</evidence>
<keyword evidence="11" id="KW-1185">Reference proteome</keyword>
<dbReference type="RefSeq" id="XP_013350954.1">
    <property type="nucleotide sequence ID" value="XM_013495500.1"/>
</dbReference>
<feature type="region of interest" description="Disordered" evidence="9">
    <location>
        <begin position="657"/>
        <end position="791"/>
    </location>
</feature>
<dbReference type="PANTHER" id="PTHR46613">
    <property type="entry name" value="RADIAL SPOKE HEAD 10 HOMOLOG B-RELATED"/>
    <property type="match status" value="1"/>
</dbReference>
<evidence type="ECO:0000313" key="11">
    <source>
        <dbReference type="Proteomes" id="UP000030744"/>
    </source>
</evidence>
<evidence type="ECO:0000256" key="8">
    <source>
        <dbReference type="ARBA" id="ARBA00023273"/>
    </source>
</evidence>
<dbReference type="Gene3D" id="2.20.110.10">
    <property type="entry name" value="Histone H3 K4-specific methyltransferase SET7/9 N-terminal domain"/>
    <property type="match status" value="3"/>
</dbReference>
<feature type="compositionally biased region" description="Polar residues" evidence="9">
    <location>
        <begin position="718"/>
        <end position="729"/>
    </location>
</feature>
<proteinExistence type="predicted"/>
<dbReference type="OrthoDB" id="346202at2759"/>
<dbReference type="PANTHER" id="PTHR46613:SF1">
    <property type="entry name" value="RADIAL SPOKE HEAD 10 HOMOLOG B-RELATED"/>
    <property type="match status" value="1"/>
</dbReference>
<feature type="compositionally biased region" description="Low complexity" evidence="9">
    <location>
        <begin position="756"/>
        <end position="770"/>
    </location>
</feature>
<evidence type="ECO:0000256" key="2">
    <source>
        <dbReference type="ARBA" id="ARBA00004430"/>
    </source>
</evidence>
<dbReference type="SMART" id="SM00698">
    <property type="entry name" value="MORN"/>
    <property type="match status" value="6"/>
</dbReference>
<evidence type="ECO:0008006" key="12">
    <source>
        <dbReference type="Google" id="ProtNLM"/>
    </source>
</evidence>
<keyword evidence="6" id="KW-0969">Cilium</keyword>
<sequence length="1045" mass="113565">MEGEAEEAMRNVCSPGEACTPETAAATPQPPLTAATEEESFEVVGKAISALLATEYCSQDPEVVRKLAEELHVTGDPLLVSSEVTEGPAEGRRVERAESSASASHSEGEEESLVSNNQEQEASSHHSFTTVCFANGTKYTGLLCSRMRLCGEALIEWPCGATYKGQVTGGLRHGVGTFTSADGKFTYEGEWCQGVRSGWGVLTGADGSKYSGEWVAGRRHGFGEQLFADGSRYEGQWVDGLQEGQGLMIWKDPSVQYVGTVGRNLQQNQYEGQFRNGRREGVGAFSYSNGARYEGSWVADQKHGIGTFKSETGALYEGLFVYDRMAEAPPSLLDDPVRALVDLSTAQQAEVCRHLEAYNGQNLWTQVNACERLAARTIRSVYQTMLRNVCILRRVYGAYRRFAPMPHSDPYVLSCAQFWCLAFDAGLLSPSSPLYETAKLTKHRHPGTPATLTVIAAERRRSSQSTDIRLAELTKSSADAAADEAADGAADAAADAAPTAAPHATPRETPDAAPDTTEVSAPAVVPAADQQQHSHTPRSPMGVPTSYEHVISHQDKARPPTYETMAEDSLRLHRRPVLFTAFLRALVLLLQIRLRSLRRVADRSRPTGCSGTTGSGDPIESIDLDDPNCLSLAWIALCRKLRIFSETIEKKIQNELKEASQKDEDPPNEQGNQTVSNGTSQQAEASDPVPSGLSNAPSEQSQLKQSAPPQPAARRQDSSSQQLKRSPSGQARPKASISRQQSGVTSTSTRKAPEATRSTGTGPGTTSNTNDSKAKDPSQWRIGTPRESSLRSSDVVEMAACAGRHAEAFRHAALAEKCCTLDEALHRALFASSSQRVGSKAAIVLRATPMSSFALPALGLVALMVEVLPASDELNSLRHHRSKKPSAQQDKAQDPSSLQEDGEVVEASTAAPDDPTAAKRAEIQRQQQQQLLVIGKQQQHLREAMRRGLLSWTEVASWKLTFIEVQRLLLRIVQLKMPPAIAALLPLELQVEEFLRRFSAAVSPPLRDTQQLLSSPVRQAETQEQQLASQQFSLEADLRSAYTDR</sequence>
<gene>
    <name evidence="10" type="ORF">EMH_0040340</name>
</gene>
<evidence type="ECO:0000256" key="1">
    <source>
        <dbReference type="ARBA" id="ARBA00004230"/>
    </source>
</evidence>
<keyword evidence="5" id="KW-0282">Flagellum</keyword>
<evidence type="ECO:0000256" key="6">
    <source>
        <dbReference type="ARBA" id="ARBA00023069"/>
    </source>
</evidence>
<keyword evidence="4" id="KW-0677">Repeat</keyword>
<evidence type="ECO:0000256" key="3">
    <source>
        <dbReference type="ARBA" id="ARBA00022490"/>
    </source>
</evidence>
<keyword evidence="8" id="KW-0966">Cell projection</keyword>
<feature type="compositionally biased region" description="Basic and acidic residues" evidence="9">
    <location>
        <begin position="89"/>
        <end position="98"/>
    </location>
</feature>
<dbReference type="Pfam" id="PF02493">
    <property type="entry name" value="MORN"/>
    <property type="match status" value="6"/>
</dbReference>
<dbReference type="AlphaFoldDB" id="U6JSG0"/>
<feature type="region of interest" description="Disordered" evidence="9">
    <location>
        <begin position="80"/>
        <end position="120"/>
    </location>
</feature>
<feature type="region of interest" description="Disordered" evidence="9">
    <location>
        <begin position="479"/>
        <end position="519"/>
    </location>
</feature>
<feature type="region of interest" description="Disordered" evidence="9">
    <location>
        <begin position="601"/>
        <end position="622"/>
    </location>
</feature>
<keyword evidence="7" id="KW-0206">Cytoskeleton</keyword>
<feature type="compositionally biased region" description="Polar residues" evidence="9">
    <location>
        <begin position="692"/>
        <end position="707"/>
    </location>
</feature>
<dbReference type="InterPro" id="IPR003409">
    <property type="entry name" value="MORN"/>
</dbReference>
<dbReference type="GeneID" id="25378781"/>
<keyword evidence="3" id="KW-0963">Cytoplasm</keyword>
<dbReference type="GO" id="GO:0005930">
    <property type="term" value="C:axoneme"/>
    <property type="evidence" value="ECO:0007669"/>
    <property type="project" value="UniProtKB-SubCell"/>
</dbReference>
<reference evidence="10" key="1">
    <citation type="submission" date="2013-10" db="EMBL/GenBank/DDBJ databases">
        <title>Genomic analysis of the causative agents of coccidiosis in chickens.</title>
        <authorList>
            <person name="Reid A.J."/>
            <person name="Blake D."/>
            <person name="Billington K."/>
            <person name="Browne H."/>
            <person name="Dunn M."/>
            <person name="Hung S."/>
            <person name="Kawahara F."/>
            <person name="Miranda-Saavedra D."/>
            <person name="Mourier T."/>
            <person name="Nagra H."/>
            <person name="Otto T.D."/>
            <person name="Rawlings N."/>
            <person name="Sanchez A."/>
            <person name="Sanders M."/>
            <person name="Subramaniam C."/>
            <person name="Tay Y."/>
            <person name="Dear P."/>
            <person name="Doerig C."/>
            <person name="Gruber A."/>
            <person name="Parkinson J."/>
            <person name="Shirley M."/>
            <person name="Wan K.L."/>
            <person name="Berriman M."/>
            <person name="Tomley F."/>
            <person name="Pain A."/>
        </authorList>
    </citation>
    <scope>NUCLEOTIDE SEQUENCE [LARGE SCALE GENOMIC DNA]</scope>
    <source>
        <strain evidence="10">Houghton</strain>
    </source>
</reference>